<gene>
    <name evidence="6" type="ORF">TELCIR_10045</name>
</gene>
<protein>
    <submittedName>
        <fullName evidence="6">Uncharacterized protein</fullName>
    </submittedName>
</protein>
<accession>A0A2G9UDF1</accession>
<keyword evidence="5" id="KW-0812">Transmembrane</keyword>
<feature type="transmembrane region" description="Helical" evidence="5">
    <location>
        <begin position="148"/>
        <end position="171"/>
    </location>
</feature>
<dbReference type="Proteomes" id="UP000230423">
    <property type="component" value="Unassembled WGS sequence"/>
</dbReference>
<keyword evidence="5" id="KW-1133">Transmembrane helix</keyword>
<keyword evidence="5" id="KW-0472">Membrane</keyword>
<dbReference type="PANTHER" id="PTHR10408:SF8">
    <property type="entry name" value="O-ACYLTRANSFERASE"/>
    <property type="match status" value="1"/>
</dbReference>
<keyword evidence="7" id="KW-1185">Reference proteome</keyword>
<dbReference type="EMBL" id="KZ347216">
    <property type="protein sequence ID" value="PIO68183.1"/>
    <property type="molecule type" value="Genomic_DNA"/>
</dbReference>
<evidence type="ECO:0000256" key="3">
    <source>
        <dbReference type="ARBA" id="ARBA00022824"/>
    </source>
</evidence>
<keyword evidence="4" id="KW-0012">Acyltransferase</keyword>
<dbReference type="InterPro" id="IPR014371">
    <property type="entry name" value="Oat_ACAT_DAG_ARE"/>
</dbReference>
<dbReference type="PANTHER" id="PTHR10408">
    <property type="entry name" value="STEROL O-ACYLTRANSFERASE"/>
    <property type="match status" value="1"/>
</dbReference>
<evidence type="ECO:0000313" key="7">
    <source>
        <dbReference type="Proteomes" id="UP000230423"/>
    </source>
</evidence>
<keyword evidence="3" id="KW-0256">Endoplasmic reticulum</keyword>
<evidence type="ECO:0000256" key="1">
    <source>
        <dbReference type="ARBA" id="ARBA00004477"/>
    </source>
</evidence>
<keyword evidence="2" id="KW-0808">Transferase</keyword>
<evidence type="ECO:0000256" key="2">
    <source>
        <dbReference type="ARBA" id="ARBA00022679"/>
    </source>
</evidence>
<dbReference type="GO" id="GO:0008374">
    <property type="term" value="F:O-acyltransferase activity"/>
    <property type="evidence" value="ECO:0007669"/>
    <property type="project" value="InterPro"/>
</dbReference>
<dbReference type="GO" id="GO:0008203">
    <property type="term" value="P:cholesterol metabolic process"/>
    <property type="evidence" value="ECO:0007669"/>
    <property type="project" value="TreeGrafter"/>
</dbReference>
<proteinExistence type="predicted"/>
<comment type="subcellular location">
    <subcellularLocation>
        <location evidence="1">Endoplasmic reticulum membrane</location>
        <topology evidence="1">Multi-pass membrane protein</topology>
    </subcellularLocation>
</comment>
<dbReference type="OrthoDB" id="10039049at2759"/>
<evidence type="ECO:0000313" key="6">
    <source>
        <dbReference type="EMBL" id="PIO68183.1"/>
    </source>
</evidence>
<sequence>MLTAYIVYLTTFFYFPLKFLFVWELNCACSFIITCETTRIAMKLHAFLRENMPRAIAKKTSAAVVEPGTTSEWPSVEQYVYFMFCPSFIYRDEYPRNETRCLRKAAMHFLHCFILIEFVNLQFTQYVFPWMDSQDYTTLSARTTLLSLFAGIVPGIVCLVSLFYGLLHSWLNGFAELMRFADRQFYMVS</sequence>
<reference evidence="6 7" key="1">
    <citation type="submission" date="2015-09" db="EMBL/GenBank/DDBJ databases">
        <title>Draft genome of the parasitic nematode Teladorsagia circumcincta isolate WARC Sus (inbred).</title>
        <authorList>
            <person name="Mitreva M."/>
        </authorList>
    </citation>
    <scope>NUCLEOTIDE SEQUENCE [LARGE SCALE GENOMIC DNA]</scope>
    <source>
        <strain evidence="6 7">S</strain>
    </source>
</reference>
<organism evidence="6 7">
    <name type="scientific">Teladorsagia circumcincta</name>
    <name type="common">Brown stomach worm</name>
    <name type="synonym">Ostertagia circumcincta</name>
    <dbReference type="NCBI Taxonomy" id="45464"/>
    <lineage>
        <taxon>Eukaryota</taxon>
        <taxon>Metazoa</taxon>
        <taxon>Ecdysozoa</taxon>
        <taxon>Nematoda</taxon>
        <taxon>Chromadorea</taxon>
        <taxon>Rhabditida</taxon>
        <taxon>Rhabditina</taxon>
        <taxon>Rhabditomorpha</taxon>
        <taxon>Strongyloidea</taxon>
        <taxon>Trichostrongylidae</taxon>
        <taxon>Teladorsagia</taxon>
    </lineage>
</organism>
<evidence type="ECO:0000256" key="4">
    <source>
        <dbReference type="ARBA" id="ARBA00023315"/>
    </source>
</evidence>
<feature type="transmembrane region" description="Helical" evidence="5">
    <location>
        <begin position="12"/>
        <end position="33"/>
    </location>
</feature>
<dbReference type="AlphaFoldDB" id="A0A2G9UDF1"/>
<name>A0A2G9UDF1_TELCI</name>
<feature type="transmembrane region" description="Helical" evidence="5">
    <location>
        <begin position="105"/>
        <end position="128"/>
    </location>
</feature>
<evidence type="ECO:0000256" key="5">
    <source>
        <dbReference type="SAM" id="Phobius"/>
    </source>
</evidence>
<dbReference type="GO" id="GO:0005789">
    <property type="term" value="C:endoplasmic reticulum membrane"/>
    <property type="evidence" value="ECO:0007669"/>
    <property type="project" value="UniProtKB-SubCell"/>
</dbReference>